<evidence type="ECO:0000313" key="1">
    <source>
        <dbReference type="EMBL" id="JAH24991.1"/>
    </source>
</evidence>
<protein>
    <submittedName>
        <fullName evidence="1">Uncharacterized protein</fullName>
    </submittedName>
</protein>
<proteinExistence type="predicted"/>
<name>A0A0E9R761_ANGAN</name>
<accession>A0A0E9R761</accession>
<organism evidence="1">
    <name type="scientific">Anguilla anguilla</name>
    <name type="common">European freshwater eel</name>
    <name type="synonym">Muraena anguilla</name>
    <dbReference type="NCBI Taxonomy" id="7936"/>
    <lineage>
        <taxon>Eukaryota</taxon>
        <taxon>Metazoa</taxon>
        <taxon>Chordata</taxon>
        <taxon>Craniata</taxon>
        <taxon>Vertebrata</taxon>
        <taxon>Euteleostomi</taxon>
        <taxon>Actinopterygii</taxon>
        <taxon>Neopterygii</taxon>
        <taxon>Teleostei</taxon>
        <taxon>Anguilliformes</taxon>
        <taxon>Anguillidae</taxon>
        <taxon>Anguilla</taxon>
    </lineage>
</organism>
<reference evidence="1" key="1">
    <citation type="submission" date="2014-11" db="EMBL/GenBank/DDBJ databases">
        <authorList>
            <person name="Amaro Gonzalez C."/>
        </authorList>
    </citation>
    <scope>NUCLEOTIDE SEQUENCE</scope>
</reference>
<sequence>MHVMFISLMPAKEIVFTNICR</sequence>
<reference evidence="1" key="2">
    <citation type="journal article" date="2015" name="Fish Shellfish Immunol.">
        <title>Early steps in the European eel (Anguilla anguilla)-Vibrio vulnificus interaction in the gills: Role of the RtxA13 toxin.</title>
        <authorList>
            <person name="Callol A."/>
            <person name="Pajuelo D."/>
            <person name="Ebbesson L."/>
            <person name="Teles M."/>
            <person name="MacKenzie S."/>
            <person name="Amaro C."/>
        </authorList>
    </citation>
    <scope>NUCLEOTIDE SEQUENCE</scope>
</reference>
<dbReference type="EMBL" id="GBXM01083586">
    <property type="protein sequence ID" value="JAH24991.1"/>
    <property type="molecule type" value="Transcribed_RNA"/>
</dbReference>
<dbReference type="AlphaFoldDB" id="A0A0E9R761"/>